<dbReference type="AlphaFoldDB" id="A0AA43RND5"/>
<keyword evidence="5 6" id="KW-0342">GTP-binding</keyword>
<dbReference type="InterPro" id="IPR025121">
    <property type="entry name" value="GTPase_HflX_N"/>
</dbReference>
<evidence type="ECO:0000259" key="9">
    <source>
        <dbReference type="PROSITE" id="PS51705"/>
    </source>
</evidence>
<evidence type="ECO:0000256" key="4">
    <source>
        <dbReference type="ARBA" id="ARBA00022842"/>
    </source>
</evidence>
<dbReference type="Pfam" id="PF13167">
    <property type="entry name" value="GTP-bdg_N"/>
    <property type="match status" value="1"/>
</dbReference>
<dbReference type="Pfam" id="PF16360">
    <property type="entry name" value="GTP-bdg_M"/>
    <property type="match status" value="1"/>
</dbReference>
<dbReference type="PROSITE" id="PS51705">
    <property type="entry name" value="G_HFLX"/>
    <property type="match status" value="1"/>
</dbReference>
<evidence type="ECO:0000256" key="1">
    <source>
        <dbReference type="ARBA" id="ARBA00022490"/>
    </source>
</evidence>
<dbReference type="CDD" id="cd01878">
    <property type="entry name" value="HflX"/>
    <property type="match status" value="1"/>
</dbReference>
<feature type="binding site" evidence="7">
    <location>
        <begin position="334"/>
        <end position="336"/>
    </location>
    <ligand>
        <name>GTP</name>
        <dbReference type="ChEBI" id="CHEBI:37565"/>
    </ligand>
</feature>
<dbReference type="Gene3D" id="3.40.50.11060">
    <property type="entry name" value="GTPase HflX, N-terminal domain"/>
    <property type="match status" value="1"/>
</dbReference>
<keyword evidence="1 6" id="KW-0963">Cytoplasm</keyword>
<gene>
    <name evidence="6 10" type="primary">hflX</name>
    <name evidence="10" type="ORF">Q4F26_00150</name>
</gene>
<dbReference type="InterPro" id="IPR042108">
    <property type="entry name" value="GTPase_HflX_N_sf"/>
</dbReference>
<dbReference type="PIRSF" id="PIRSF006809">
    <property type="entry name" value="GTP-binding_hflX_prd"/>
    <property type="match status" value="1"/>
</dbReference>
<evidence type="ECO:0000313" key="10">
    <source>
        <dbReference type="EMBL" id="MDO5456730.1"/>
    </source>
</evidence>
<comment type="function">
    <text evidence="6">GTPase that associates with the 50S ribosomal subunit and may have a role during protein synthesis or ribosome biogenesis.</text>
</comment>
<dbReference type="GO" id="GO:0043022">
    <property type="term" value="F:ribosome binding"/>
    <property type="evidence" value="ECO:0007669"/>
    <property type="project" value="TreeGrafter"/>
</dbReference>
<feature type="binding site" evidence="7">
    <location>
        <begin position="314"/>
        <end position="317"/>
    </location>
    <ligand>
        <name>GTP</name>
        <dbReference type="ChEBI" id="CHEBI:37565"/>
    </ligand>
</feature>
<dbReference type="HAMAP" id="MF_00900">
    <property type="entry name" value="GTPase_HflX"/>
    <property type="match status" value="1"/>
</dbReference>
<proteinExistence type="inferred from homology"/>
<evidence type="ECO:0000256" key="8">
    <source>
        <dbReference type="PIRSR" id="PIRSR006809-2"/>
    </source>
</evidence>
<dbReference type="Pfam" id="PF01926">
    <property type="entry name" value="MMR_HSR1"/>
    <property type="match status" value="1"/>
</dbReference>
<feature type="binding site" evidence="8">
    <location>
        <position position="208"/>
    </location>
    <ligand>
        <name>Mg(2+)</name>
        <dbReference type="ChEBI" id="CHEBI:18420"/>
    </ligand>
</feature>
<keyword evidence="2 8" id="KW-0479">Metal-binding</keyword>
<dbReference type="PANTHER" id="PTHR10229">
    <property type="entry name" value="GTP-BINDING PROTEIN HFLX"/>
    <property type="match status" value="1"/>
</dbReference>
<dbReference type="InterPro" id="IPR005225">
    <property type="entry name" value="Small_GTP-bd"/>
</dbReference>
<comment type="subcellular location">
    <subcellularLocation>
        <location evidence="6">Cytoplasm</location>
    </subcellularLocation>
    <text evidence="6">May associate with membranes.</text>
</comment>
<dbReference type="EMBL" id="JAUNQW010000001">
    <property type="protein sequence ID" value="MDO5456730.1"/>
    <property type="molecule type" value="Genomic_DNA"/>
</dbReference>
<feature type="domain" description="Hflx-type G" evidence="9">
    <location>
        <begin position="195"/>
        <end position="356"/>
    </location>
</feature>
<comment type="cofactor">
    <cofactor evidence="8">
        <name>Mg(2+)</name>
        <dbReference type="ChEBI" id="CHEBI:18420"/>
    </cofactor>
</comment>
<organism evidence="10 11">
    <name type="scientific">Atopococcus tabaci</name>
    <dbReference type="NCBI Taxonomy" id="269774"/>
    <lineage>
        <taxon>Bacteria</taxon>
        <taxon>Bacillati</taxon>
        <taxon>Bacillota</taxon>
        <taxon>Bacilli</taxon>
        <taxon>Lactobacillales</taxon>
        <taxon>Carnobacteriaceae</taxon>
        <taxon>Atopococcus</taxon>
    </lineage>
</organism>
<dbReference type="NCBIfam" id="TIGR03156">
    <property type="entry name" value="GTP_HflX"/>
    <property type="match status" value="1"/>
</dbReference>
<feature type="binding site" evidence="7">
    <location>
        <begin position="201"/>
        <end position="208"/>
    </location>
    <ligand>
        <name>GTP</name>
        <dbReference type="ChEBI" id="CHEBI:37565"/>
    </ligand>
</feature>
<dbReference type="SUPFAM" id="SSF52540">
    <property type="entry name" value="P-loop containing nucleoside triphosphate hydrolases"/>
    <property type="match status" value="1"/>
</dbReference>
<dbReference type="GO" id="GO:0003924">
    <property type="term" value="F:GTPase activity"/>
    <property type="evidence" value="ECO:0007669"/>
    <property type="project" value="UniProtKB-UniRule"/>
</dbReference>
<dbReference type="InterPro" id="IPR030394">
    <property type="entry name" value="G_HFLX_dom"/>
</dbReference>
<dbReference type="InterPro" id="IPR027417">
    <property type="entry name" value="P-loop_NTPase"/>
</dbReference>
<feature type="binding site" evidence="7">
    <location>
        <begin position="248"/>
        <end position="251"/>
    </location>
    <ligand>
        <name>GTP</name>
        <dbReference type="ChEBI" id="CHEBI:37565"/>
    </ligand>
</feature>
<keyword evidence="11" id="KW-1185">Reference proteome</keyword>
<evidence type="ECO:0000313" key="11">
    <source>
        <dbReference type="Proteomes" id="UP001171751"/>
    </source>
</evidence>
<accession>A0AA43RND5</accession>
<protein>
    <recommendedName>
        <fullName evidence="6">GTPase HflX</fullName>
    </recommendedName>
    <alternativeName>
        <fullName evidence="6">GTP-binding protein HflX</fullName>
    </alternativeName>
</protein>
<dbReference type="PRINTS" id="PR00326">
    <property type="entry name" value="GTP1OBG"/>
</dbReference>
<dbReference type="InterPro" id="IPR016496">
    <property type="entry name" value="GTPase_HflX"/>
</dbReference>
<dbReference type="Gene3D" id="6.10.250.2860">
    <property type="match status" value="1"/>
</dbReference>
<comment type="subunit">
    <text evidence="6">Monomer. Associates with the 50S ribosomal subunit.</text>
</comment>
<dbReference type="Gene3D" id="3.40.50.300">
    <property type="entry name" value="P-loop containing nucleotide triphosphate hydrolases"/>
    <property type="match status" value="1"/>
</dbReference>
<name>A0AA43RND5_9LACT</name>
<feature type="binding site" evidence="8">
    <location>
        <position position="228"/>
    </location>
    <ligand>
        <name>Mg(2+)</name>
        <dbReference type="ChEBI" id="CHEBI:18420"/>
    </ligand>
</feature>
<dbReference type="GO" id="GO:0046872">
    <property type="term" value="F:metal ion binding"/>
    <property type="evidence" value="ECO:0007669"/>
    <property type="project" value="UniProtKB-KW"/>
</dbReference>
<reference evidence="10" key="1">
    <citation type="submission" date="2023-07" db="EMBL/GenBank/DDBJ databases">
        <title>Between Cages and Wild: Unraveling the Impact of Captivity on Animal Microbiomes and Antimicrobial Resistance.</title>
        <authorList>
            <person name="Schmartz G.P."/>
            <person name="Rehner J."/>
            <person name="Schuff M.J."/>
            <person name="Becker S.L."/>
            <person name="Kravczyk M."/>
            <person name="Gurevich A."/>
            <person name="Francke R."/>
            <person name="Mueller R."/>
            <person name="Keller V."/>
            <person name="Keller A."/>
        </authorList>
    </citation>
    <scope>NUCLEOTIDE SEQUENCE</scope>
    <source>
        <strain evidence="10">S39M_St_73</strain>
    </source>
</reference>
<keyword evidence="3 6" id="KW-0547">Nucleotide-binding</keyword>
<comment type="caution">
    <text evidence="10">The sequence shown here is derived from an EMBL/GenBank/DDBJ whole genome shotgun (WGS) entry which is preliminary data.</text>
</comment>
<dbReference type="PANTHER" id="PTHR10229:SF0">
    <property type="entry name" value="GTP-BINDING PROTEIN 6-RELATED"/>
    <property type="match status" value="1"/>
</dbReference>
<evidence type="ECO:0000256" key="3">
    <source>
        <dbReference type="ARBA" id="ARBA00022741"/>
    </source>
</evidence>
<comment type="similarity">
    <text evidence="6">Belongs to the TRAFAC class OBG-HflX-like GTPase superfamily. HflX GTPase family.</text>
</comment>
<evidence type="ECO:0000256" key="6">
    <source>
        <dbReference type="HAMAP-Rule" id="MF_00900"/>
    </source>
</evidence>
<dbReference type="Proteomes" id="UP001171751">
    <property type="component" value="Unassembled WGS sequence"/>
</dbReference>
<feature type="binding site" evidence="7">
    <location>
        <begin position="226"/>
        <end position="230"/>
    </location>
    <ligand>
        <name>GTP</name>
        <dbReference type="ChEBI" id="CHEBI:37565"/>
    </ligand>
</feature>
<evidence type="ECO:0000256" key="2">
    <source>
        <dbReference type="ARBA" id="ARBA00022723"/>
    </source>
</evidence>
<sequence length="406" mass="45955">MREEKVILVGLQTREEDSHFNYSMGELAQLVDTAGGEVVMTFTQKRNTIDSRTFVGKGKIQEISRAAEETQAQTIVFNQALSPRQVRNIQDVIEAKIIDRMQLILDIFAMRANSREGRLQVELAQQEYLLPRLVGQGVNLSRLGGGIGTRGPGETQLESDRRYIQGRITDIKKELKKVSAHRERIRQRRQDQQVFQIGLVGYTNAGKSTLLNALTQADTFEEDTLFATLDPLTRQYELGSGMEVTLTDTVGFIQDLPTELVAAFQSTLEETRNMDLLLHVIDASSDYIEIQEETVVELLEDMDSHHIPRLAVYNKADLADADFVPQLSPHITVSAKDEEDVLRLHEAVEEHIKEILVPYRRILPAQEASELAHMQKESLVTQWSFDDATNEYIVEGYAKPSSKWVT</sequence>
<dbReference type="FunFam" id="3.40.50.11060:FF:000001">
    <property type="entry name" value="GTPase HflX"/>
    <property type="match status" value="1"/>
</dbReference>
<evidence type="ECO:0000256" key="5">
    <source>
        <dbReference type="ARBA" id="ARBA00023134"/>
    </source>
</evidence>
<dbReference type="InterPro" id="IPR032305">
    <property type="entry name" value="GTP-bd_M"/>
</dbReference>
<keyword evidence="4 8" id="KW-0460">Magnesium</keyword>
<dbReference type="GO" id="GO:0005525">
    <property type="term" value="F:GTP binding"/>
    <property type="evidence" value="ECO:0007669"/>
    <property type="project" value="UniProtKB-UniRule"/>
</dbReference>
<dbReference type="InterPro" id="IPR006073">
    <property type="entry name" value="GTP-bd"/>
</dbReference>
<dbReference type="GO" id="GO:0005737">
    <property type="term" value="C:cytoplasm"/>
    <property type="evidence" value="ECO:0007669"/>
    <property type="project" value="UniProtKB-SubCell"/>
</dbReference>
<evidence type="ECO:0000256" key="7">
    <source>
        <dbReference type="PIRSR" id="PIRSR006809-1"/>
    </source>
</evidence>
<dbReference type="NCBIfam" id="TIGR00231">
    <property type="entry name" value="small_GTP"/>
    <property type="match status" value="1"/>
</dbReference>